<dbReference type="AlphaFoldDB" id="A0A1G7Y5Z7"/>
<evidence type="ECO:0000313" key="2">
    <source>
        <dbReference type="Proteomes" id="UP000199706"/>
    </source>
</evidence>
<dbReference type="Proteomes" id="UP000199706">
    <property type="component" value="Unassembled WGS sequence"/>
</dbReference>
<dbReference type="InterPro" id="IPR021815">
    <property type="entry name" value="TsiV"/>
</dbReference>
<reference evidence="1 2" key="1">
    <citation type="submission" date="2016-10" db="EMBL/GenBank/DDBJ databases">
        <authorList>
            <person name="de Groot N.N."/>
        </authorList>
    </citation>
    <scope>NUCLEOTIDE SEQUENCE [LARGE SCALE GENOMIC DNA]</scope>
    <source>
        <strain evidence="1 2">LMG 2247</strain>
    </source>
</reference>
<dbReference type="OrthoDB" id="8986326at2"/>
<dbReference type="EMBL" id="FNCJ01000006">
    <property type="protein sequence ID" value="SDG91799.1"/>
    <property type="molecule type" value="Genomic_DNA"/>
</dbReference>
<evidence type="ECO:0008006" key="3">
    <source>
        <dbReference type="Google" id="ProtNLM"/>
    </source>
</evidence>
<proteinExistence type="predicted"/>
<name>A0A1G7Y5Z7_9BURK</name>
<sequence length="372" mass="39971">MTNDELKAWANDPRRADTLPYGLLEPRYQKGIVGAALVVRGVLYVRNGHTPAVRQALSNCFTQYRAAIEAYQVLADQVDGRVASKTGPLRWLYEEGQQPVAFDKAPGFERLARSVPDDTVFSVSITSAEHKLSAGFFEFSVFCTSAWQAKAGGWGLDALVFTVPRRFLELCPGTFPTLFADAANALPTVHGHAGFAVNVPPMGREPNEASEVFLAQRYGPGLDVGDPLRTDVRDMTDRIKTVDWLTALDAELLRKLGGATSLSLPPDWFGRRSFGDGGLIIQAGVAPQTGVSAGPGKPPVAPPAYVLLNDALRPIVATTADALQDGTLSSNEPLLSTTLASEAWLRRLNVAPEQIPAQWVALHATPKLGGSD</sequence>
<accession>A0A1G7Y5Z7</accession>
<dbReference type="Pfam" id="PF11876">
    <property type="entry name" value="TsiV"/>
    <property type="match status" value="1"/>
</dbReference>
<organism evidence="1 2">
    <name type="scientific">Paraburkholderia phenazinium</name>
    <dbReference type="NCBI Taxonomy" id="60549"/>
    <lineage>
        <taxon>Bacteria</taxon>
        <taxon>Pseudomonadati</taxon>
        <taxon>Pseudomonadota</taxon>
        <taxon>Betaproteobacteria</taxon>
        <taxon>Burkholderiales</taxon>
        <taxon>Burkholderiaceae</taxon>
        <taxon>Paraburkholderia</taxon>
    </lineage>
</organism>
<gene>
    <name evidence="1" type="ORF">SAMN05216466_10648</name>
</gene>
<dbReference type="RefSeq" id="WP_090685339.1">
    <property type="nucleotide sequence ID" value="NZ_FNCJ01000006.1"/>
</dbReference>
<protein>
    <recommendedName>
        <fullName evidence="3">DUF3396 domain-containing protein</fullName>
    </recommendedName>
</protein>
<evidence type="ECO:0000313" key="1">
    <source>
        <dbReference type="EMBL" id="SDG91799.1"/>
    </source>
</evidence>